<organism evidence="2 3">
    <name type="scientific">Gordonia hankookensis</name>
    <dbReference type="NCBI Taxonomy" id="589403"/>
    <lineage>
        <taxon>Bacteria</taxon>
        <taxon>Bacillati</taxon>
        <taxon>Actinomycetota</taxon>
        <taxon>Actinomycetes</taxon>
        <taxon>Mycobacteriales</taxon>
        <taxon>Gordoniaceae</taxon>
        <taxon>Gordonia</taxon>
    </lineage>
</organism>
<evidence type="ECO:0000313" key="3">
    <source>
        <dbReference type="Proteomes" id="UP000602395"/>
    </source>
</evidence>
<keyword evidence="3" id="KW-1185">Reference proteome</keyword>
<dbReference type="InterPro" id="IPR037401">
    <property type="entry name" value="SnoaL-like"/>
</dbReference>
<name>A0ABR7WGF0_9ACTN</name>
<dbReference type="InterPro" id="IPR032710">
    <property type="entry name" value="NTF2-like_dom_sf"/>
</dbReference>
<comment type="caution">
    <text evidence="2">The sequence shown here is derived from an EMBL/GenBank/DDBJ whole genome shotgun (WGS) entry which is preliminary data.</text>
</comment>
<reference evidence="2 3" key="1">
    <citation type="submission" date="2020-09" db="EMBL/GenBank/DDBJ databases">
        <title>Novel species in genus Gordonia.</title>
        <authorList>
            <person name="Zhang G."/>
        </authorList>
    </citation>
    <scope>NUCLEOTIDE SEQUENCE [LARGE SCALE GENOMIC DNA]</scope>
    <source>
        <strain evidence="2 3">ON-33</strain>
    </source>
</reference>
<gene>
    <name evidence="2" type="ORF">IDF66_19895</name>
</gene>
<dbReference type="RefSeq" id="WP_190268293.1">
    <property type="nucleotide sequence ID" value="NZ_BAABAD010000004.1"/>
</dbReference>
<dbReference type="SUPFAM" id="SSF54427">
    <property type="entry name" value="NTF2-like"/>
    <property type="match status" value="1"/>
</dbReference>
<sequence>MTIEELADRFFMAIEAGDGGTVRAMYADDAVIWHNEDRTTQTVDENLRVLRWLSRTVAALRYRDIHRIVHDGGFVQQHVLTGVLTDGTELSIPAALFVTVTDGMICRIDEYADSAHLGPLYAIAARGRAARMQ</sequence>
<evidence type="ECO:0000313" key="2">
    <source>
        <dbReference type="EMBL" id="MBD1321849.1"/>
    </source>
</evidence>
<dbReference type="EMBL" id="JACWMS010000004">
    <property type="protein sequence ID" value="MBD1321849.1"/>
    <property type="molecule type" value="Genomic_DNA"/>
</dbReference>
<evidence type="ECO:0000259" key="1">
    <source>
        <dbReference type="Pfam" id="PF12680"/>
    </source>
</evidence>
<feature type="domain" description="SnoaL-like" evidence="1">
    <location>
        <begin position="8"/>
        <end position="107"/>
    </location>
</feature>
<protein>
    <submittedName>
        <fullName evidence="2">Nuclear transport factor 2 family protein</fullName>
    </submittedName>
</protein>
<dbReference type="Proteomes" id="UP000602395">
    <property type="component" value="Unassembled WGS sequence"/>
</dbReference>
<dbReference type="Pfam" id="PF12680">
    <property type="entry name" value="SnoaL_2"/>
    <property type="match status" value="1"/>
</dbReference>
<dbReference type="Gene3D" id="3.10.450.50">
    <property type="match status" value="1"/>
</dbReference>
<proteinExistence type="predicted"/>
<accession>A0ABR7WGF0</accession>